<dbReference type="RefSeq" id="WP_189583385.1">
    <property type="nucleotide sequence ID" value="NZ_BMYV01000001.1"/>
</dbReference>
<dbReference type="Proteomes" id="UP000600865">
    <property type="component" value="Unassembled WGS sequence"/>
</dbReference>
<name>A0A918NEY3_9PROT</name>
<evidence type="ECO:0000313" key="3">
    <source>
        <dbReference type="Proteomes" id="UP000600865"/>
    </source>
</evidence>
<sequence length="242" mass="27876">MFRRFLSKFIFAIGCFTLLGIVYIASFYVVRNELVLPFEKANFGETHALRPAYNGLYYPLRYFTANGSSFTRDIPEEYRGILKKKEIKEDDGKNYRSANIDEFEGNSVGIGFVGSPRTIKAYDQIENEVFVRLTFGRALSHEHDRFINKLTNSEVINLMDDPRIKRMEYSSPQRLAIQQAYDKLVGSKKECAKAFEQNYKEQVLEHCLQTGYARNIGGGCFHLITDFVHTAVLEQTIKNCET</sequence>
<dbReference type="AlphaFoldDB" id="A0A918NEY3"/>
<reference evidence="2 3" key="1">
    <citation type="journal article" date="2014" name="Int. J. Syst. Evol. Microbiol.">
        <title>Complete genome sequence of Corynebacterium casei LMG S-19264T (=DSM 44701T), isolated from a smear-ripened cheese.</title>
        <authorList>
            <consortium name="US DOE Joint Genome Institute (JGI-PGF)"/>
            <person name="Walter F."/>
            <person name="Albersmeier A."/>
            <person name="Kalinowski J."/>
            <person name="Ruckert C."/>
        </authorList>
    </citation>
    <scope>NUCLEOTIDE SEQUENCE [LARGE SCALE GENOMIC DNA]</scope>
    <source>
        <strain evidence="2 3">KCTC 23968</strain>
    </source>
</reference>
<organism evidence="2 3">
    <name type="scientific">Litorimonas cladophorae</name>
    <dbReference type="NCBI Taxonomy" id="1220491"/>
    <lineage>
        <taxon>Bacteria</taxon>
        <taxon>Pseudomonadati</taxon>
        <taxon>Pseudomonadota</taxon>
        <taxon>Alphaproteobacteria</taxon>
        <taxon>Maricaulales</taxon>
        <taxon>Robiginitomaculaceae</taxon>
    </lineage>
</organism>
<gene>
    <name evidence="2" type="ORF">GCM10011309_14580</name>
</gene>
<keyword evidence="1" id="KW-0812">Transmembrane</keyword>
<keyword evidence="3" id="KW-1185">Reference proteome</keyword>
<keyword evidence="1" id="KW-0472">Membrane</keyword>
<accession>A0A918NEY3</accession>
<evidence type="ECO:0000256" key="1">
    <source>
        <dbReference type="SAM" id="Phobius"/>
    </source>
</evidence>
<protein>
    <submittedName>
        <fullName evidence="2">Uncharacterized protein</fullName>
    </submittedName>
</protein>
<proteinExistence type="predicted"/>
<comment type="caution">
    <text evidence="2">The sequence shown here is derived from an EMBL/GenBank/DDBJ whole genome shotgun (WGS) entry which is preliminary data.</text>
</comment>
<keyword evidence="1" id="KW-1133">Transmembrane helix</keyword>
<dbReference type="EMBL" id="BMYV01000001">
    <property type="protein sequence ID" value="GGX65408.1"/>
    <property type="molecule type" value="Genomic_DNA"/>
</dbReference>
<feature type="transmembrane region" description="Helical" evidence="1">
    <location>
        <begin position="9"/>
        <end position="30"/>
    </location>
</feature>
<evidence type="ECO:0000313" key="2">
    <source>
        <dbReference type="EMBL" id="GGX65408.1"/>
    </source>
</evidence>